<name>A0A8J4B1K2_9CHLO</name>
<feature type="coiled-coil region" evidence="1">
    <location>
        <begin position="88"/>
        <end position="134"/>
    </location>
</feature>
<proteinExistence type="predicted"/>
<dbReference type="Pfam" id="PF03747">
    <property type="entry name" value="ADP_ribosyl_GH"/>
    <property type="match status" value="2"/>
</dbReference>
<dbReference type="SUPFAM" id="SSF101478">
    <property type="entry name" value="ADP-ribosylglycohydrolase"/>
    <property type="match status" value="2"/>
</dbReference>
<evidence type="ECO:0000256" key="1">
    <source>
        <dbReference type="SAM" id="Coils"/>
    </source>
</evidence>
<reference evidence="2" key="1">
    <citation type="journal article" date="2021" name="Proc. Natl. Acad. Sci. U.S.A.">
        <title>Three genomes in the algal genus Volvox reveal the fate of a haploid sex-determining region after a transition to homothallism.</title>
        <authorList>
            <person name="Yamamoto K."/>
            <person name="Hamaji T."/>
            <person name="Kawai-Toyooka H."/>
            <person name="Matsuzaki R."/>
            <person name="Takahashi F."/>
            <person name="Nishimura Y."/>
            <person name="Kawachi M."/>
            <person name="Noguchi H."/>
            <person name="Minakuchi Y."/>
            <person name="Umen J.G."/>
            <person name="Toyoda A."/>
            <person name="Nozaki H."/>
        </authorList>
    </citation>
    <scope>NUCLEOTIDE SEQUENCE</scope>
    <source>
        <strain evidence="2">NIES-3780</strain>
    </source>
</reference>
<dbReference type="PANTHER" id="PTHR16222:SF17">
    <property type="entry name" value="SELENOPROTEIN J"/>
    <property type="match status" value="1"/>
</dbReference>
<evidence type="ECO:0000313" key="3">
    <source>
        <dbReference type="Proteomes" id="UP000747399"/>
    </source>
</evidence>
<evidence type="ECO:0000313" key="2">
    <source>
        <dbReference type="EMBL" id="GIL51705.1"/>
    </source>
</evidence>
<keyword evidence="3" id="KW-1185">Reference proteome</keyword>
<dbReference type="InterPro" id="IPR005502">
    <property type="entry name" value="Ribosyl_crysJ1"/>
</dbReference>
<dbReference type="EMBL" id="BNCO01000011">
    <property type="protein sequence ID" value="GIL51705.1"/>
    <property type="molecule type" value="Genomic_DNA"/>
</dbReference>
<organism evidence="2 3">
    <name type="scientific">Volvox africanus</name>
    <dbReference type="NCBI Taxonomy" id="51714"/>
    <lineage>
        <taxon>Eukaryota</taxon>
        <taxon>Viridiplantae</taxon>
        <taxon>Chlorophyta</taxon>
        <taxon>core chlorophytes</taxon>
        <taxon>Chlorophyceae</taxon>
        <taxon>CS clade</taxon>
        <taxon>Chlamydomonadales</taxon>
        <taxon>Volvocaceae</taxon>
        <taxon>Volvox</taxon>
    </lineage>
</organism>
<dbReference type="Gene3D" id="1.10.4080.10">
    <property type="entry name" value="ADP-ribosylation/Crystallin J1"/>
    <property type="match status" value="2"/>
</dbReference>
<keyword evidence="1" id="KW-0175">Coiled coil</keyword>
<gene>
    <name evidence="2" type="ORF">Vafri_7642</name>
</gene>
<dbReference type="AlphaFoldDB" id="A0A8J4B1K2"/>
<dbReference type="InterPro" id="IPR050792">
    <property type="entry name" value="ADP-ribosylglycohydrolase"/>
</dbReference>
<dbReference type="Proteomes" id="UP000747399">
    <property type="component" value="Unassembled WGS sequence"/>
</dbReference>
<protein>
    <submittedName>
        <fullName evidence="2">Uncharacterized protein</fullName>
    </submittedName>
</protein>
<sequence>MASVIPRTFAPQKPTTKHFGCPEPVTWSASSLRTLGTSRLPSLDFNFVVTRSHAPRAGPRSVEPHEELTVSPQLAMADTDLDLAALRVRQLEAEAVAMHDLAQRLNKEGCFEEAQAAYAAMHRLEDEASELAARVGCVACVLGESGQEGQEQPSICTLDPELLVPYQRLHPVLPWLDGRSEPPLDLKTLLQQPLQQQPYSQPRSEPLALRASELGARALGCVLGSALADAAAMGVHWVYDLALMDEIERERRHMVAASASPSQSSDCLSSSSCYGEHPFAYGLEFTDPPRSPFYSYTSGRNSPYGEQTLVLLRSLAEGAGGGDGVGATDGGIAMAAAPGLHCGHYSSLFAQTFGSESGFNGYRDVSTKGFLRNFGRGILPPLSGANDAQANCVARLAPLAAAFAASALAYPSACPSDEAPQLNTSFVSSGIPLAIASGAAAEVAPRNVDLFLHCVELATRVTQNTDAAVAWASAGAVVLEQLLLGSSAVAAVQHVIQDLESPQGRLVPFVRNLGPEIAGHLVRVLELRTVAVPAAVAALGRNCHMPNALQTPLHVVLHVEHMIGQRDVARAVTSVLDSANCANHLGATAVTTGAMANTEHEMRFEGPGVAALPCEAYVWAVRLAVREGGCCASRAAFVGACIGAMVAGLGPDGSPSLGLPEDWLERYPLAGKVRAWADTLVKARCQAF</sequence>
<dbReference type="InterPro" id="IPR036705">
    <property type="entry name" value="Ribosyl_crysJ1_sf"/>
</dbReference>
<comment type="caution">
    <text evidence="2">The sequence shown here is derived from an EMBL/GenBank/DDBJ whole genome shotgun (WGS) entry which is preliminary data.</text>
</comment>
<accession>A0A8J4B1K2</accession>
<dbReference type="PANTHER" id="PTHR16222">
    <property type="entry name" value="ADP-RIBOSYLGLYCOHYDROLASE"/>
    <property type="match status" value="1"/>
</dbReference>